<evidence type="ECO:0000259" key="16">
    <source>
        <dbReference type="PROSITE" id="PS51635"/>
    </source>
</evidence>
<dbReference type="InterPro" id="IPR056556">
    <property type="entry name" value="NTE1_P-loop_dom"/>
</dbReference>
<comment type="similarity">
    <text evidence="2 13">Belongs to the NTE family.</text>
</comment>
<comment type="caution">
    <text evidence="17">The sequence shown here is derived from an EMBL/GenBank/DDBJ whole genome shotgun (WGS) entry which is preliminary data.</text>
</comment>
<dbReference type="FunCoup" id="A0A1C7N5X1">
    <property type="interactions" value="187"/>
</dbReference>
<dbReference type="EC" id="3.1.1.5" evidence="4 13"/>
<evidence type="ECO:0000313" key="18">
    <source>
        <dbReference type="Proteomes" id="UP000093000"/>
    </source>
</evidence>
<dbReference type="InterPro" id="IPR000595">
    <property type="entry name" value="cNMP-bd_dom"/>
</dbReference>
<dbReference type="SUPFAM" id="SSF51206">
    <property type="entry name" value="cAMP-binding domain-like"/>
    <property type="match status" value="2"/>
</dbReference>
<dbReference type="GO" id="GO:0004622">
    <property type="term" value="F:phosphatidylcholine lysophospholipase activity"/>
    <property type="evidence" value="ECO:0007669"/>
    <property type="project" value="UniProtKB-EC"/>
</dbReference>
<dbReference type="Pfam" id="PF01920">
    <property type="entry name" value="Prefoldin_2"/>
    <property type="match status" value="1"/>
</dbReference>
<dbReference type="GO" id="GO:0046486">
    <property type="term" value="P:glycerolipid metabolic process"/>
    <property type="evidence" value="ECO:0007669"/>
    <property type="project" value="UniProtKB-ARBA"/>
</dbReference>
<dbReference type="InterPro" id="IPR014710">
    <property type="entry name" value="RmlC-like_jellyroll"/>
</dbReference>
<dbReference type="EMBL" id="LUGH01000512">
    <property type="protein sequence ID" value="OBZ84427.1"/>
    <property type="molecule type" value="Genomic_DNA"/>
</dbReference>
<accession>A0A1C7N5X1</accession>
<evidence type="ECO:0000256" key="9">
    <source>
        <dbReference type="ARBA" id="ARBA00022989"/>
    </source>
</evidence>
<dbReference type="InterPro" id="IPR009053">
    <property type="entry name" value="Prefoldin"/>
</dbReference>
<gene>
    <name evidence="17" type="primary">nte1</name>
    <name evidence="17" type="ORF">A0J61_07523</name>
</gene>
<evidence type="ECO:0000256" key="5">
    <source>
        <dbReference type="ARBA" id="ARBA00018317"/>
    </source>
</evidence>
<dbReference type="CDD" id="cd00038">
    <property type="entry name" value="CAP_ED"/>
    <property type="match status" value="1"/>
</dbReference>
<feature type="region of interest" description="Disordered" evidence="14">
    <location>
        <begin position="70"/>
        <end position="89"/>
    </location>
</feature>
<dbReference type="InterPro" id="IPR018490">
    <property type="entry name" value="cNMP-bd_dom_sf"/>
</dbReference>
<dbReference type="GO" id="GO:0006457">
    <property type="term" value="P:protein folding"/>
    <property type="evidence" value="ECO:0007669"/>
    <property type="project" value="InterPro"/>
</dbReference>
<dbReference type="GO" id="GO:0005789">
    <property type="term" value="C:endoplasmic reticulum membrane"/>
    <property type="evidence" value="ECO:0007669"/>
    <property type="project" value="UniProtKB-SubCell"/>
</dbReference>
<dbReference type="InterPro" id="IPR002777">
    <property type="entry name" value="PFD_beta-like"/>
</dbReference>
<evidence type="ECO:0000256" key="4">
    <source>
        <dbReference type="ARBA" id="ARBA00013274"/>
    </source>
</evidence>
<comment type="subcellular location">
    <subcellularLocation>
        <location evidence="13">Endoplasmic reticulum membrane</location>
    </subcellularLocation>
    <subcellularLocation>
        <location evidence="1">Membrane</location>
    </subcellularLocation>
</comment>
<feature type="active site" description="Nucleophile" evidence="12">
    <location>
        <position position="920"/>
    </location>
</feature>
<evidence type="ECO:0000313" key="17">
    <source>
        <dbReference type="EMBL" id="OBZ84427.1"/>
    </source>
</evidence>
<dbReference type="PANTHER" id="PTHR14226:SF29">
    <property type="entry name" value="NEUROPATHY TARGET ESTERASE SWS"/>
    <property type="match status" value="1"/>
</dbReference>
<dbReference type="GO" id="GO:0016042">
    <property type="term" value="P:lipid catabolic process"/>
    <property type="evidence" value="ECO:0007669"/>
    <property type="project" value="UniProtKB-UniRule"/>
</dbReference>
<comment type="catalytic activity">
    <reaction evidence="13">
        <text>a 1-acyl-sn-glycero-3-phosphocholine + H2O = sn-glycerol 3-phosphocholine + a fatty acid + H(+)</text>
        <dbReference type="Rhea" id="RHEA:15177"/>
        <dbReference type="ChEBI" id="CHEBI:15377"/>
        <dbReference type="ChEBI" id="CHEBI:15378"/>
        <dbReference type="ChEBI" id="CHEBI:16870"/>
        <dbReference type="ChEBI" id="CHEBI:28868"/>
        <dbReference type="ChEBI" id="CHEBI:58168"/>
        <dbReference type="EC" id="3.1.1.5"/>
    </reaction>
</comment>
<feature type="compositionally biased region" description="Low complexity" evidence="14">
    <location>
        <begin position="341"/>
        <end position="359"/>
    </location>
</feature>
<organism evidence="17 18">
    <name type="scientific">Choanephora cucurbitarum</name>
    <dbReference type="NCBI Taxonomy" id="101091"/>
    <lineage>
        <taxon>Eukaryota</taxon>
        <taxon>Fungi</taxon>
        <taxon>Fungi incertae sedis</taxon>
        <taxon>Mucoromycota</taxon>
        <taxon>Mucoromycotina</taxon>
        <taxon>Mucoromycetes</taxon>
        <taxon>Mucorales</taxon>
        <taxon>Mucorineae</taxon>
        <taxon>Choanephoraceae</taxon>
        <taxon>Choanephoroideae</taxon>
        <taxon>Choanephora</taxon>
    </lineage>
</organism>
<feature type="non-terminal residue" evidence="17">
    <location>
        <position position="1"/>
    </location>
</feature>
<dbReference type="InterPro" id="IPR050301">
    <property type="entry name" value="NTE"/>
</dbReference>
<dbReference type="Pfam" id="PF01734">
    <property type="entry name" value="Patatin"/>
    <property type="match status" value="1"/>
</dbReference>
<feature type="active site" description="Proton acceptor" evidence="12">
    <location>
        <position position="1038"/>
    </location>
</feature>
<feature type="region of interest" description="Disordered" evidence="14">
    <location>
        <begin position="174"/>
        <end position="198"/>
    </location>
</feature>
<dbReference type="Gene3D" id="2.60.120.10">
    <property type="entry name" value="Jelly Rolls"/>
    <property type="match status" value="2"/>
</dbReference>
<dbReference type="OrthoDB" id="421051at2759"/>
<keyword evidence="11" id="KW-0472">Membrane</keyword>
<dbReference type="Proteomes" id="UP000093000">
    <property type="component" value="Unassembled WGS sequence"/>
</dbReference>
<reference evidence="17 18" key="1">
    <citation type="submission" date="2016-03" db="EMBL/GenBank/DDBJ databases">
        <title>Choanephora cucurbitarum.</title>
        <authorList>
            <person name="Min B."/>
            <person name="Park H."/>
            <person name="Park J.-H."/>
            <person name="Shin H.-D."/>
            <person name="Choi I.-G."/>
        </authorList>
    </citation>
    <scope>NUCLEOTIDE SEQUENCE [LARGE SCALE GENOMIC DNA]</scope>
    <source>
        <strain evidence="17 18">KUS-F28377</strain>
    </source>
</reference>
<evidence type="ECO:0000259" key="15">
    <source>
        <dbReference type="PROSITE" id="PS50042"/>
    </source>
</evidence>
<dbReference type="GO" id="GO:0016272">
    <property type="term" value="C:prefoldin complex"/>
    <property type="evidence" value="ECO:0007669"/>
    <property type="project" value="InterPro"/>
</dbReference>
<dbReference type="InParanoid" id="A0A1C7N5X1"/>
<evidence type="ECO:0000256" key="10">
    <source>
        <dbReference type="ARBA" id="ARBA00023098"/>
    </source>
</evidence>
<evidence type="ECO:0000256" key="14">
    <source>
        <dbReference type="SAM" id="MobiDB-lite"/>
    </source>
</evidence>
<comment type="similarity">
    <text evidence="3">Belongs to the prefoldin subunit beta family.</text>
</comment>
<feature type="domain" description="Cyclic nucleotide-binding" evidence="15">
    <location>
        <begin position="480"/>
        <end position="574"/>
    </location>
</feature>
<feature type="compositionally biased region" description="Basic residues" evidence="14">
    <location>
        <begin position="320"/>
        <end position="334"/>
    </location>
</feature>
<feature type="region of interest" description="Disordered" evidence="14">
    <location>
        <begin position="306"/>
        <end position="365"/>
    </location>
</feature>
<evidence type="ECO:0000256" key="12">
    <source>
        <dbReference type="PROSITE-ProRule" id="PRU01161"/>
    </source>
</evidence>
<feature type="compositionally biased region" description="Low complexity" evidence="14">
    <location>
        <begin position="236"/>
        <end position="248"/>
    </location>
</feature>
<dbReference type="SUPFAM" id="SSF52151">
    <property type="entry name" value="FabD/lysophospholipase-like"/>
    <property type="match status" value="1"/>
</dbReference>
<protein>
    <recommendedName>
        <fullName evidence="5 13">Lysophospholipase NTE1</fullName>
        <ecNumber evidence="4 13">3.1.1.5</ecNumber>
    </recommendedName>
    <alternativeName>
        <fullName evidence="13">Intracellular phospholipase B</fullName>
    </alternativeName>
</protein>
<evidence type="ECO:0000256" key="11">
    <source>
        <dbReference type="ARBA" id="ARBA00023136"/>
    </source>
</evidence>
<dbReference type="PROSITE" id="PS50042">
    <property type="entry name" value="CNMP_BINDING_3"/>
    <property type="match status" value="1"/>
</dbReference>
<dbReference type="Gene3D" id="1.10.287.370">
    <property type="match status" value="1"/>
</dbReference>
<dbReference type="PANTHER" id="PTHR14226">
    <property type="entry name" value="NEUROPATHY TARGET ESTERASE/SWISS CHEESE D.MELANOGASTER"/>
    <property type="match status" value="1"/>
</dbReference>
<feature type="region of interest" description="Disordered" evidence="14">
    <location>
        <begin position="379"/>
        <end position="402"/>
    </location>
</feature>
<feature type="short sequence motif" description="GXSXG" evidence="12">
    <location>
        <begin position="918"/>
        <end position="922"/>
    </location>
</feature>
<feature type="region of interest" description="Disordered" evidence="14">
    <location>
        <begin position="233"/>
        <end position="258"/>
    </location>
</feature>
<keyword evidence="18" id="KW-1185">Reference proteome</keyword>
<evidence type="ECO:0000256" key="3">
    <source>
        <dbReference type="ARBA" id="ARBA00008045"/>
    </source>
</evidence>
<feature type="short sequence motif" description="GXGXXG" evidence="12">
    <location>
        <begin position="891"/>
        <end position="896"/>
    </location>
</feature>
<name>A0A1C7N5X1_9FUNG</name>
<feature type="domain" description="PNPLA" evidence="16">
    <location>
        <begin position="887"/>
        <end position="1051"/>
    </location>
</feature>
<keyword evidence="6" id="KW-0812">Transmembrane</keyword>
<dbReference type="SUPFAM" id="SSF46579">
    <property type="entry name" value="Prefoldin"/>
    <property type="match status" value="1"/>
</dbReference>
<feature type="compositionally biased region" description="Basic and acidic residues" evidence="14">
    <location>
        <begin position="390"/>
        <end position="402"/>
    </location>
</feature>
<evidence type="ECO:0000256" key="8">
    <source>
        <dbReference type="ARBA" id="ARBA00022963"/>
    </source>
</evidence>
<comment type="function">
    <text evidence="13">Intracellular phospholipase B that catalyzes the double deacylation of phosphatidylcholine (PC) to glycerophosphocholine (GroPCho). Plays an important role in membrane lipid homeostasis.</text>
</comment>
<keyword evidence="13" id="KW-0256">Endoplasmic reticulum</keyword>
<evidence type="ECO:0000256" key="13">
    <source>
        <dbReference type="RuleBase" id="RU362043"/>
    </source>
</evidence>
<dbReference type="STRING" id="101091.A0A1C7N5X1"/>
<evidence type="ECO:0000256" key="1">
    <source>
        <dbReference type="ARBA" id="ARBA00004370"/>
    </source>
</evidence>
<evidence type="ECO:0000256" key="2">
    <source>
        <dbReference type="ARBA" id="ARBA00006636"/>
    </source>
</evidence>
<evidence type="ECO:0000256" key="7">
    <source>
        <dbReference type="ARBA" id="ARBA00022801"/>
    </source>
</evidence>
<dbReference type="InterPro" id="IPR016035">
    <property type="entry name" value="Acyl_Trfase/lysoPLipase"/>
</dbReference>
<proteinExistence type="inferred from homology"/>
<feature type="short sequence motif" description="DGA/G" evidence="12">
    <location>
        <begin position="1038"/>
        <end position="1040"/>
    </location>
</feature>
<evidence type="ECO:0000256" key="6">
    <source>
        <dbReference type="ARBA" id="ARBA00022692"/>
    </source>
</evidence>
<dbReference type="PROSITE" id="PS51635">
    <property type="entry name" value="PNPLA"/>
    <property type="match status" value="1"/>
</dbReference>
<feature type="compositionally biased region" description="Polar residues" evidence="14">
    <location>
        <begin position="110"/>
        <end position="129"/>
    </location>
</feature>
<keyword evidence="8 12" id="KW-0442">Lipid degradation</keyword>
<keyword evidence="10 12" id="KW-0443">Lipid metabolism</keyword>
<keyword evidence="7 12" id="KW-0378">Hydrolase</keyword>
<dbReference type="Pfam" id="PF24179">
    <property type="entry name" value="NTE_Ploop"/>
    <property type="match status" value="1"/>
</dbReference>
<dbReference type="Pfam" id="PF00027">
    <property type="entry name" value="cNMP_binding"/>
    <property type="match status" value="1"/>
</dbReference>
<dbReference type="CDD" id="cd23164">
    <property type="entry name" value="Prefoldin_1"/>
    <property type="match status" value="1"/>
</dbReference>
<keyword evidence="9" id="KW-1133">Transmembrane helix</keyword>
<dbReference type="InterPro" id="IPR002641">
    <property type="entry name" value="PNPLA_dom"/>
</dbReference>
<dbReference type="SMART" id="SM00100">
    <property type="entry name" value="cNMP"/>
    <property type="match status" value="1"/>
</dbReference>
<dbReference type="Gene3D" id="3.40.1090.10">
    <property type="entry name" value="Cytosolic phospholipase A2 catalytic domain"/>
    <property type="match status" value="2"/>
</dbReference>
<feature type="region of interest" description="Disordered" evidence="14">
    <location>
        <begin position="110"/>
        <end position="142"/>
    </location>
</feature>
<sequence length="1303" mass="144002">FPKAAAHIVQVIVTRFQRVTLMTSHRYLGLTKELLRLEKLVNESAINLNELPPNFFAPGGMDRLRRKFNDEETSSQEDNGSLSPAEISRSESSGIIRAIGIIDIPGTPSLHINSPANNSSTNVNESPTSAGKAGSPNLRRQKLNRRGEYSMEDDEHLRTSVMQCLANALGIKVKPNNDTPHDMQSPHSLTMSPRNPRRFPQYPMDLFSHAGTVDTSNSPSLDALDSAYDDDMDVRSTTSSVHSSNTNSDIFSNKHHKASESISADDVQILYFPKDAVLVREGVHNSGLFFVIDGLLEASMTPATGEDVLNDVTSSDSKGKKSKSRAQGAYRRKPRIIDPDLTLSPSSSTSSASAQQPASRADDNGVKYIKYNASNGKEDKVVASKAPAGRSKETDDNKDDPEKVKKPVYIIKPGGLTGYLDALTGFPSFVEIKAKTDTYVGYVSKKRLDRIMDKNPAVMLKLANELVGHVSPLILHIDLALEWMQVNAGQIIRKEGEPSNDLYMVLHGRLRTIHEKKDGQIEIIGEFGHGDSVGELEVLTGIPTAATLHAIRDTELARMPKTLFNALAMRHPEITLQISRMVAFRSLQLVTHNNSTHGSGQGPKVLQLKPTADASAAISSITDAAPNRYPELYGRNNVNLKTVGIIPVNSSVPVTEFAESLKTELLHSVGATCALLNSATVTTMMGKYAFSRLGKLKMASWLAEQEEKYRIVLYLADSGVTSQWTRTCIRQSDCILLVGLGDGDPSVGEYERFLINMKTTARKELVLLHGERSCTSGTTQNWLKNRLWIQAHHHIYMPMKQHATLTANERFRPPWLAEQGRKMTAGSINMLANVKDQIKEYYSAVPNFGRLLDVKKSTTNSLNTMHSPSRNDFARLARRLCGKSVALVLGGGGARGIGHVGVIQAIEEAGIPIDIIGGTSIGSFVGGLYAKNMDLVSVIARSKMFAGRVSSIWRQLMDLTYPVTAWFTGHEFNRAVWKCVGDSQIEDYWLPYFAVTTNITFSRMEVHTTGYAWRYIRASMSLSGYMPPICDNGNMLVDGGYMDNLPVSVAKSMGADIIIAVDVASEDDTSPVHYGDSISGWWALLHGFNPFRTYNVPSIADIQSRLAYVSSVAKLEEAKITDGTMYLKLPVQQWGTLEFAKYNDIFQTGYEVGREVVSRWRKAGYASGRINDSVADSKSIGKEVKGKRGRRNSVFVELQSKYVHSQQQANTTKAQIATKQRERKLAELTRRELDGLDDETKTYKPIGKMFIQSPLKDMKQQYVDAVTKADEDIKGLEKSQKYWERAAYDAQANLKDILQGPRT</sequence>
<dbReference type="GO" id="GO:0051082">
    <property type="term" value="F:unfolded protein binding"/>
    <property type="evidence" value="ECO:0007669"/>
    <property type="project" value="InterPro"/>
</dbReference>